<proteinExistence type="predicted"/>
<dbReference type="EMBL" id="ACOU01000007">
    <property type="protein sequence ID" value="EKX72560.1"/>
    <property type="molecule type" value="Genomic_DNA"/>
</dbReference>
<reference evidence="2 3" key="1">
    <citation type="journal article" date="2012" name="BMC Genomics">
        <title>Comparative genomic analysis and phylogenetic position of Theileria equi.</title>
        <authorList>
            <person name="Kappmeyer L.S."/>
            <person name="Thiagarajan M."/>
            <person name="Herndon D.R."/>
            <person name="Ramsay J.D."/>
            <person name="Caler E."/>
            <person name="Djikeng A."/>
            <person name="Gillespie J.J."/>
            <person name="Lau A.O."/>
            <person name="Roalson E.H."/>
            <person name="Silva J.C."/>
            <person name="Silva M.G."/>
            <person name="Suarez C.E."/>
            <person name="Ueti M.W."/>
            <person name="Nene V.M."/>
            <person name="Mealey R.H."/>
            <person name="Knowles D.P."/>
            <person name="Brayton K.A."/>
        </authorList>
    </citation>
    <scope>NUCLEOTIDE SEQUENCE [LARGE SCALE GENOMIC DNA]</scope>
    <source>
        <strain evidence="2 3">WA</strain>
    </source>
</reference>
<dbReference type="RefSeq" id="XP_004832012.1">
    <property type="nucleotide sequence ID" value="XM_004831955.1"/>
</dbReference>
<feature type="domain" description="Complement component 3 CUB" evidence="1">
    <location>
        <begin position="329"/>
        <end position="361"/>
    </location>
</feature>
<dbReference type="Proteomes" id="UP000031512">
    <property type="component" value="Unassembled WGS sequence"/>
</dbReference>
<evidence type="ECO:0000313" key="3">
    <source>
        <dbReference type="Proteomes" id="UP000031512"/>
    </source>
</evidence>
<dbReference type="KEGG" id="beq:BEWA_050280"/>
<sequence>MAKQQVTIKLKENQRVKSNDRSIQYPNTNLITVTRSNYPHGSTQDFYRYTHEWDGTRFKLAEIQDDNNIRIGGIREYNQKVPYVSAYYWTSDTSKALIVGVTTTKGDNTPTKYYAKSAGKSQWHPLYGSYQPLDAEDLEQTLDELNCYFNNGVTIDLSYSKSKSGKKYCCPDNTHTKRVSVFKKTVSCVQHSSSSITYYKHEFTSDRTSKLAAIKYHTYPSRRKRVNIPDLNLPTKDSVKVTVYAFYSDSRDLVLIHVESTESSPVTGWYKKPANGSRGHDENWTTVGINTTPGDLENKELDCSNNKNFKELAKELKKLGCYSLQQCTIDPEHLGQNGVQREEVPAADLSDQVPDTESETKMLLQGNGLSDGAKVGIGIGSTVGGGAITGLALWKGPALIARLIARL</sequence>
<evidence type="ECO:0000259" key="1">
    <source>
        <dbReference type="Pfam" id="PF21406"/>
    </source>
</evidence>
<dbReference type="InterPro" id="IPR049466">
    <property type="entry name" value="C3_CUB1"/>
</dbReference>
<protein>
    <recommendedName>
        <fullName evidence="1">Complement component 3 CUB domain-containing protein</fullName>
    </recommendedName>
</protein>
<dbReference type="VEuPathDB" id="PiroplasmaDB:BEWA_050280"/>
<name>L1LBB1_THEEQ</name>
<dbReference type="Pfam" id="PF21406">
    <property type="entry name" value="C3_CUB1"/>
    <property type="match status" value="1"/>
</dbReference>
<comment type="caution">
    <text evidence="2">The sequence shown here is derived from an EMBL/GenBank/DDBJ whole genome shotgun (WGS) entry which is preliminary data.</text>
</comment>
<organism evidence="2 3">
    <name type="scientific">Theileria equi strain WA</name>
    <dbReference type="NCBI Taxonomy" id="1537102"/>
    <lineage>
        <taxon>Eukaryota</taxon>
        <taxon>Sar</taxon>
        <taxon>Alveolata</taxon>
        <taxon>Apicomplexa</taxon>
        <taxon>Aconoidasida</taxon>
        <taxon>Piroplasmida</taxon>
        <taxon>Theileriidae</taxon>
        <taxon>Theileria</taxon>
    </lineage>
</organism>
<dbReference type="OrthoDB" id="6359008at2759"/>
<dbReference type="AlphaFoldDB" id="L1LBB1"/>
<evidence type="ECO:0000313" key="2">
    <source>
        <dbReference type="EMBL" id="EKX72560.1"/>
    </source>
</evidence>
<dbReference type="GeneID" id="15805096"/>
<dbReference type="eggNOG" id="KOG1366">
    <property type="taxonomic scope" value="Eukaryota"/>
</dbReference>
<dbReference type="STRING" id="1537102.L1LBB1"/>
<gene>
    <name evidence="2" type="ORF">BEWA_050280</name>
</gene>
<dbReference type="Gene3D" id="2.60.120.1540">
    <property type="match status" value="1"/>
</dbReference>
<accession>L1LBB1</accession>
<keyword evidence="3" id="KW-1185">Reference proteome</keyword>